<comment type="caution">
    <text evidence="4">The sequence shown here is derived from an EMBL/GenBank/DDBJ whole genome shotgun (WGS) entry which is preliminary data.</text>
</comment>
<protein>
    <submittedName>
        <fullName evidence="4">DUF4212 domain-containing protein</fullName>
    </submittedName>
</protein>
<feature type="transmembrane region" description="Helical" evidence="2">
    <location>
        <begin position="32"/>
        <end position="53"/>
    </location>
</feature>
<feature type="region of interest" description="Disordered" evidence="1">
    <location>
        <begin position="1"/>
        <end position="21"/>
    </location>
</feature>
<evidence type="ECO:0000256" key="2">
    <source>
        <dbReference type="SAM" id="Phobius"/>
    </source>
</evidence>
<keyword evidence="5" id="KW-1185">Reference proteome</keyword>
<keyword evidence="2" id="KW-0472">Membrane</keyword>
<feature type="compositionally biased region" description="Basic and acidic residues" evidence="1">
    <location>
        <begin position="1"/>
        <end position="10"/>
    </location>
</feature>
<feature type="transmembrane region" description="Helical" evidence="2">
    <location>
        <begin position="65"/>
        <end position="85"/>
    </location>
</feature>
<dbReference type="Pfam" id="PF13937">
    <property type="entry name" value="DUF4212"/>
    <property type="match status" value="1"/>
</dbReference>
<dbReference type="Proteomes" id="UP000634919">
    <property type="component" value="Unassembled WGS sequence"/>
</dbReference>
<evidence type="ECO:0000313" key="5">
    <source>
        <dbReference type="Proteomes" id="UP000634919"/>
    </source>
</evidence>
<name>A0ABR8SAM5_9BURK</name>
<keyword evidence="2" id="KW-0812">Transmembrane</keyword>
<evidence type="ECO:0000256" key="1">
    <source>
        <dbReference type="SAM" id="MobiDB-lite"/>
    </source>
</evidence>
<organism evidence="4 5">
    <name type="scientific">Comamonas avium</name>
    <dbReference type="NCBI Taxonomy" id="2762231"/>
    <lineage>
        <taxon>Bacteria</taxon>
        <taxon>Pseudomonadati</taxon>
        <taxon>Pseudomonadota</taxon>
        <taxon>Betaproteobacteria</taxon>
        <taxon>Burkholderiales</taxon>
        <taxon>Comamonadaceae</taxon>
        <taxon>Comamonas</taxon>
    </lineage>
</organism>
<evidence type="ECO:0000313" key="4">
    <source>
        <dbReference type="EMBL" id="MBD7960500.1"/>
    </source>
</evidence>
<evidence type="ECO:0000259" key="3">
    <source>
        <dbReference type="Pfam" id="PF13937"/>
    </source>
</evidence>
<feature type="domain" description="Sodium symporter small subunit" evidence="3">
    <location>
        <begin position="30"/>
        <end position="94"/>
    </location>
</feature>
<gene>
    <name evidence="4" type="ORF">H9646_08375</name>
</gene>
<sequence length="117" mass="13224">MQLSEHDMHDGPQSTSVSGGQMPPDLHDTHHLWLKAVLLAVWVVFSFGVCFFARDLQAWAQGWQLGYWMAAQGAVLMFMLIVLVYCVVMDAFERTGAQNSQEDLIATHTPHVHSDRR</sequence>
<keyword evidence="2" id="KW-1133">Transmembrane helix</keyword>
<dbReference type="EMBL" id="JACSQK010000004">
    <property type="protein sequence ID" value="MBD7960500.1"/>
    <property type="molecule type" value="Genomic_DNA"/>
</dbReference>
<dbReference type="NCBIfam" id="TIGR03647">
    <property type="entry name" value="Na_symport_sm"/>
    <property type="match status" value="1"/>
</dbReference>
<proteinExistence type="predicted"/>
<dbReference type="InterPro" id="IPR019886">
    <property type="entry name" value="Na_symporter_ssu"/>
</dbReference>
<accession>A0ABR8SAM5</accession>
<reference evidence="4 5" key="1">
    <citation type="submission" date="2020-08" db="EMBL/GenBank/DDBJ databases">
        <title>A Genomic Blueprint of the Chicken Gut Microbiome.</title>
        <authorList>
            <person name="Gilroy R."/>
            <person name="Ravi A."/>
            <person name="Getino M."/>
            <person name="Pursley I."/>
            <person name="Horton D.L."/>
            <person name="Alikhan N.-F."/>
            <person name="Baker D."/>
            <person name="Gharbi K."/>
            <person name="Hall N."/>
            <person name="Watson M."/>
            <person name="Adriaenssens E.M."/>
            <person name="Foster-Nyarko E."/>
            <person name="Jarju S."/>
            <person name="Secka A."/>
            <person name="Antonio M."/>
            <person name="Oren A."/>
            <person name="Chaudhuri R."/>
            <person name="La Ragione R.M."/>
            <person name="Hildebrand F."/>
            <person name="Pallen M.J."/>
        </authorList>
    </citation>
    <scope>NUCLEOTIDE SEQUENCE [LARGE SCALE GENOMIC DNA]</scope>
    <source>
        <strain evidence="4 5">Sa2CVA6</strain>
    </source>
</reference>